<evidence type="ECO:0000313" key="2">
    <source>
        <dbReference type="EMBL" id="MDT8333988.1"/>
    </source>
</evidence>
<reference evidence="2" key="3">
    <citation type="submission" date="2023-09" db="EMBL/GenBank/DDBJ databases">
        <authorList>
            <person name="Schober I."/>
            <person name="Bunk B."/>
        </authorList>
    </citation>
    <scope>NUCLEOTIDE SEQUENCE</scope>
    <source>
        <strain evidence="2">DSM 103800</strain>
    </source>
</reference>
<dbReference type="Proteomes" id="UP001258945">
    <property type="component" value="Unassembled WGS sequence"/>
</dbReference>
<dbReference type="RefSeq" id="WP_075800406.1">
    <property type="nucleotide sequence ID" value="NZ_CP015584.1"/>
</dbReference>
<dbReference type="EMBL" id="JAVVDO010000100">
    <property type="protein sequence ID" value="MDT8333988.1"/>
    <property type="molecule type" value="Genomic_DNA"/>
</dbReference>
<sequence length="80" mass="9176">MSDALTPTKPDDLARSLRYALQRDERGQPLTPERRENPDFMAAWLIRHLERSGYLVLKRPAALFTGERADGADVRRLLVD</sequence>
<evidence type="ECO:0000313" key="3">
    <source>
        <dbReference type="Proteomes" id="UP000185494"/>
    </source>
</evidence>
<dbReference type="EMBL" id="CP015584">
    <property type="protein sequence ID" value="APT59697.1"/>
    <property type="molecule type" value="Genomic_DNA"/>
</dbReference>
<proteinExistence type="predicted"/>
<dbReference type="Proteomes" id="UP000185494">
    <property type="component" value="Chromosome 2"/>
</dbReference>
<dbReference type="AlphaFoldDB" id="A0A1L7ALR2"/>
<reference evidence="1 3" key="1">
    <citation type="submission" date="2016-05" db="EMBL/GenBank/DDBJ databases">
        <title>Complete Genome and Methylome Analysis of Psychrotrophic Bacterial Isolates from Antarctic Lake Untersee.</title>
        <authorList>
            <person name="Fomenkov A."/>
            <person name="Akimov V.N."/>
            <person name="Vasilyeva L.V."/>
            <person name="Andersen D."/>
            <person name="Vincze T."/>
            <person name="Roberts R.J."/>
        </authorList>
    </citation>
    <scope>NUCLEOTIDE SEQUENCE [LARGE SCALE GENOMIC DNA]</scope>
    <source>
        <strain evidence="1 3">U14-5</strain>
    </source>
</reference>
<gene>
    <name evidence="1" type="ORF">RGI145_20440</name>
    <name evidence="2" type="ORF">RQ831_23335</name>
</gene>
<accession>A0A1L7ALR2</accession>
<dbReference type="KEGG" id="rgi:RGI145_20440"/>
<reference evidence="2 4" key="2">
    <citation type="journal article" date="2019" name="Microb. Pathog.">
        <title>Comparison of VITEK 2, MALDI-TOF MS, 16S rRNA gene sequencing, and whole-genome sequencing for identification of Roseomonas mucosa.</title>
        <authorList>
            <person name="Rudolph W.W."/>
            <person name="Gunzer F."/>
            <person name="Trauth M."/>
            <person name="Bunk B."/>
            <person name="Bigge R."/>
            <person name="Schrottner P."/>
        </authorList>
    </citation>
    <scope>NUCLEOTIDE SEQUENCE [LARGE SCALE GENOMIC DNA]</scope>
    <source>
        <strain evidence="2 4">DSM 103800</strain>
    </source>
</reference>
<organism evidence="1 3">
    <name type="scientific">Roseomonas gilardii</name>
    <dbReference type="NCBI Taxonomy" id="257708"/>
    <lineage>
        <taxon>Bacteria</taxon>
        <taxon>Pseudomonadati</taxon>
        <taxon>Pseudomonadota</taxon>
        <taxon>Alphaproteobacteria</taxon>
        <taxon>Acetobacterales</taxon>
        <taxon>Roseomonadaceae</taxon>
        <taxon>Roseomonas</taxon>
    </lineage>
</organism>
<name>A0A1L7ALR2_9PROT</name>
<keyword evidence="4" id="KW-1185">Reference proteome</keyword>
<dbReference type="STRING" id="257708.RGI145_20440"/>
<evidence type="ECO:0000313" key="4">
    <source>
        <dbReference type="Proteomes" id="UP001258945"/>
    </source>
</evidence>
<evidence type="ECO:0000313" key="1">
    <source>
        <dbReference type="EMBL" id="APT59697.1"/>
    </source>
</evidence>
<protein>
    <submittedName>
        <fullName evidence="1">Uncharacterized protein</fullName>
    </submittedName>
</protein>